<organism evidence="2 3">
    <name type="scientific">Methylorubrum aminovorans</name>
    <dbReference type="NCBI Taxonomy" id="269069"/>
    <lineage>
        <taxon>Bacteria</taxon>
        <taxon>Pseudomonadati</taxon>
        <taxon>Pseudomonadota</taxon>
        <taxon>Alphaproteobacteria</taxon>
        <taxon>Hyphomicrobiales</taxon>
        <taxon>Methylobacteriaceae</taxon>
        <taxon>Methylorubrum</taxon>
    </lineage>
</organism>
<dbReference type="PANTHER" id="PTHR34203:SF15">
    <property type="entry name" value="SLL1173 PROTEIN"/>
    <property type="match status" value="1"/>
</dbReference>
<evidence type="ECO:0000313" key="2">
    <source>
        <dbReference type="EMBL" id="GJE67288.1"/>
    </source>
</evidence>
<sequence length="271" mass="29615">MLLKIAGQEVEFSGSDTDDYFKSLQTHANSFDDLIQLASRVPADAVIFDVGANIGVSAAIMALVKPAARIFAFEPSPANIGFLRQNTARFPNVTVVEAAASHKPGTLHFHMSDYGAGSHVVTENHITLGMPVVDVPAIRLDDYANEHALRPALIKLDVEGHEPEVLAGAGRILSEERPFVHMEFNTWTLNAYAGHSPAAFAQALWHAFDVEVHNNPKPNSLTFLHDHFVKDHCFADLIMKPKAGVPMPTYEEMSFSPAAREAISAARQLPR</sequence>
<evidence type="ECO:0000313" key="3">
    <source>
        <dbReference type="Proteomes" id="UP001055039"/>
    </source>
</evidence>
<name>A0ABQ4UJ77_9HYPH</name>
<proteinExistence type="predicted"/>
<dbReference type="Gene3D" id="3.40.50.150">
    <property type="entry name" value="Vaccinia Virus protein VP39"/>
    <property type="match status" value="1"/>
</dbReference>
<dbReference type="EMBL" id="BPRC01000025">
    <property type="protein sequence ID" value="GJE67288.1"/>
    <property type="molecule type" value="Genomic_DNA"/>
</dbReference>
<feature type="domain" description="Methyltransferase FkbM" evidence="1">
    <location>
        <begin position="49"/>
        <end position="186"/>
    </location>
</feature>
<gene>
    <name evidence="2" type="ORF">LNAOJCKE_4518</name>
</gene>
<dbReference type="Pfam" id="PF05050">
    <property type="entry name" value="Methyltransf_21"/>
    <property type="match status" value="1"/>
</dbReference>
<dbReference type="InterPro" id="IPR052514">
    <property type="entry name" value="SAM-dependent_MTase"/>
</dbReference>
<dbReference type="Proteomes" id="UP001055039">
    <property type="component" value="Unassembled WGS sequence"/>
</dbReference>
<comment type="caution">
    <text evidence="2">The sequence shown here is derived from an EMBL/GenBank/DDBJ whole genome shotgun (WGS) entry which is preliminary data.</text>
</comment>
<keyword evidence="3" id="KW-1185">Reference proteome</keyword>
<dbReference type="PANTHER" id="PTHR34203">
    <property type="entry name" value="METHYLTRANSFERASE, FKBM FAMILY PROTEIN"/>
    <property type="match status" value="1"/>
</dbReference>
<dbReference type="NCBIfam" id="TIGR01444">
    <property type="entry name" value="fkbM_fam"/>
    <property type="match status" value="1"/>
</dbReference>
<evidence type="ECO:0000259" key="1">
    <source>
        <dbReference type="Pfam" id="PF05050"/>
    </source>
</evidence>
<protein>
    <recommendedName>
        <fullName evidence="1">Methyltransferase FkbM domain-containing protein</fullName>
    </recommendedName>
</protein>
<dbReference type="InterPro" id="IPR029063">
    <property type="entry name" value="SAM-dependent_MTases_sf"/>
</dbReference>
<reference evidence="2" key="1">
    <citation type="journal article" date="2021" name="Front. Microbiol.">
        <title>Comprehensive Comparative Genomics and Phenotyping of Methylobacterium Species.</title>
        <authorList>
            <person name="Alessa O."/>
            <person name="Ogura Y."/>
            <person name="Fujitani Y."/>
            <person name="Takami H."/>
            <person name="Hayashi T."/>
            <person name="Sahin N."/>
            <person name="Tani A."/>
        </authorList>
    </citation>
    <scope>NUCLEOTIDE SEQUENCE</scope>
    <source>
        <strain evidence="2">NBRC 15686</strain>
    </source>
</reference>
<reference evidence="2" key="2">
    <citation type="submission" date="2021-08" db="EMBL/GenBank/DDBJ databases">
        <authorList>
            <person name="Tani A."/>
            <person name="Ola A."/>
            <person name="Ogura Y."/>
            <person name="Katsura K."/>
            <person name="Hayashi T."/>
        </authorList>
    </citation>
    <scope>NUCLEOTIDE SEQUENCE</scope>
    <source>
        <strain evidence="2">NBRC 15686</strain>
    </source>
</reference>
<dbReference type="InterPro" id="IPR006342">
    <property type="entry name" value="FkbM_mtfrase"/>
</dbReference>
<dbReference type="SUPFAM" id="SSF53335">
    <property type="entry name" value="S-adenosyl-L-methionine-dependent methyltransferases"/>
    <property type="match status" value="1"/>
</dbReference>
<accession>A0ABQ4UJ77</accession>